<keyword evidence="17" id="KW-1185">Reference proteome</keyword>
<evidence type="ECO:0000256" key="11">
    <source>
        <dbReference type="ARBA" id="ARBA00026213"/>
    </source>
</evidence>
<organism evidence="16 17">
    <name type="scientific">Zasmidium cellare</name>
    <name type="common">Wine cellar mold</name>
    <name type="synonym">Racodium cellare</name>
    <dbReference type="NCBI Taxonomy" id="395010"/>
    <lineage>
        <taxon>Eukaryota</taxon>
        <taxon>Fungi</taxon>
        <taxon>Dikarya</taxon>
        <taxon>Ascomycota</taxon>
        <taxon>Pezizomycotina</taxon>
        <taxon>Dothideomycetes</taxon>
        <taxon>Dothideomycetidae</taxon>
        <taxon>Mycosphaerellales</taxon>
        <taxon>Mycosphaerellaceae</taxon>
        <taxon>Zasmidium</taxon>
    </lineage>
</organism>
<evidence type="ECO:0000256" key="9">
    <source>
        <dbReference type="ARBA" id="ARBA00025210"/>
    </source>
</evidence>
<dbReference type="SUPFAM" id="SSF53187">
    <property type="entry name" value="Zn-dependent exopeptidases"/>
    <property type="match status" value="1"/>
</dbReference>
<feature type="domain" description="Peptidase M14" evidence="15">
    <location>
        <begin position="184"/>
        <end position="506"/>
    </location>
</feature>
<feature type="chain" id="PRO_5045357414" description="Inactive metallocarboxypeptidase ECM14" evidence="14">
    <location>
        <begin position="18"/>
        <end position="633"/>
    </location>
</feature>
<keyword evidence="5" id="KW-0479">Metal-binding</keyword>
<accession>A0ABR0ENH0</accession>
<comment type="caution">
    <text evidence="16">The sequence shown here is derived from an EMBL/GenBank/DDBJ whole genome shotgun (WGS) entry which is preliminary data.</text>
</comment>
<evidence type="ECO:0000313" key="17">
    <source>
        <dbReference type="Proteomes" id="UP001305779"/>
    </source>
</evidence>
<dbReference type="EMBL" id="JAXOVC010000004">
    <property type="protein sequence ID" value="KAK4502904.1"/>
    <property type="molecule type" value="Genomic_DNA"/>
</dbReference>
<evidence type="ECO:0000256" key="1">
    <source>
        <dbReference type="ARBA" id="ARBA00001947"/>
    </source>
</evidence>
<feature type="region of interest" description="Disordered" evidence="13">
    <location>
        <begin position="145"/>
        <end position="166"/>
    </location>
</feature>
<evidence type="ECO:0000256" key="14">
    <source>
        <dbReference type="SAM" id="SignalP"/>
    </source>
</evidence>
<protein>
    <recommendedName>
        <fullName evidence="10">Inactive metallocarboxypeptidase ECM14</fullName>
    </recommendedName>
    <alternativeName>
        <fullName evidence="11">Inactive metallocarboxypeptidase ecm14</fullName>
    </alternativeName>
</protein>
<evidence type="ECO:0000256" key="5">
    <source>
        <dbReference type="ARBA" id="ARBA00022723"/>
    </source>
</evidence>
<keyword evidence="7" id="KW-0862">Zinc</keyword>
<evidence type="ECO:0000256" key="6">
    <source>
        <dbReference type="ARBA" id="ARBA00022729"/>
    </source>
</evidence>
<dbReference type="PROSITE" id="PS00132">
    <property type="entry name" value="CARBOXYPEPT_ZN_1"/>
    <property type="match status" value="1"/>
</dbReference>
<feature type="signal peptide" evidence="14">
    <location>
        <begin position="1"/>
        <end position="17"/>
    </location>
</feature>
<dbReference type="InterPro" id="IPR000834">
    <property type="entry name" value="Peptidase_M14"/>
</dbReference>
<name>A0ABR0ENH0_ZASCE</name>
<comment type="function">
    <text evidence="9">Inactive carboxypeptidase that may play a role in cell wall organization and biogenesis.</text>
</comment>
<keyword evidence="8" id="KW-1015">Disulfide bond</keyword>
<comment type="cofactor">
    <cofactor evidence="1">
        <name>Zn(2+)</name>
        <dbReference type="ChEBI" id="CHEBI:29105"/>
    </cofactor>
</comment>
<evidence type="ECO:0000259" key="15">
    <source>
        <dbReference type="PROSITE" id="PS52035"/>
    </source>
</evidence>
<dbReference type="InterPro" id="IPR057247">
    <property type="entry name" value="CARBOXYPEPT_ZN_2"/>
</dbReference>
<comment type="similarity">
    <text evidence="3 12">Belongs to the peptidase M14 family.</text>
</comment>
<evidence type="ECO:0000256" key="8">
    <source>
        <dbReference type="ARBA" id="ARBA00023157"/>
    </source>
</evidence>
<evidence type="ECO:0000256" key="13">
    <source>
        <dbReference type="SAM" id="MobiDB-lite"/>
    </source>
</evidence>
<dbReference type="PANTHER" id="PTHR11705:SF147">
    <property type="entry name" value="INACTIVE METALLOCARBOXYPEPTIDASE ECM14"/>
    <property type="match status" value="1"/>
</dbReference>
<dbReference type="PANTHER" id="PTHR11705">
    <property type="entry name" value="PROTEASE FAMILY M14 CARBOXYPEPTIDASE A,B"/>
    <property type="match status" value="1"/>
</dbReference>
<keyword evidence="4" id="KW-0964">Secreted</keyword>
<dbReference type="PROSITE" id="PS52035">
    <property type="entry name" value="PEPTIDASE_M14"/>
    <property type="match status" value="1"/>
</dbReference>
<dbReference type="PRINTS" id="PR00765">
    <property type="entry name" value="CRBOXYPTASEA"/>
</dbReference>
<dbReference type="PROSITE" id="PS00133">
    <property type="entry name" value="CARBOXYPEPT_ZN_2"/>
    <property type="match status" value="1"/>
</dbReference>
<dbReference type="Proteomes" id="UP001305779">
    <property type="component" value="Unassembled WGS sequence"/>
</dbReference>
<evidence type="ECO:0000256" key="12">
    <source>
        <dbReference type="PROSITE-ProRule" id="PRU01379"/>
    </source>
</evidence>
<evidence type="ECO:0000313" key="16">
    <source>
        <dbReference type="EMBL" id="KAK4502904.1"/>
    </source>
</evidence>
<gene>
    <name evidence="16" type="ORF">PRZ48_006331</name>
</gene>
<proteinExistence type="inferred from homology"/>
<comment type="subcellular location">
    <subcellularLocation>
        <location evidence="2">Secreted</location>
    </subcellularLocation>
</comment>
<dbReference type="SMART" id="SM00631">
    <property type="entry name" value="Zn_pept"/>
    <property type="match status" value="1"/>
</dbReference>
<evidence type="ECO:0000256" key="2">
    <source>
        <dbReference type="ARBA" id="ARBA00004613"/>
    </source>
</evidence>
<sequence>MKYHSALLALPCALVAAVPSPAQQSPLQNFIAEQPPQQSSRWRIFDNLVDTIDLPPPAHTFARYGEDLVLRFNISAHNEAASLAEAADTLMLDIWEFSQDWVDIRLSKETVPLLLGLLPASLQHSHAPLLQEKALAQAIHDNYPHRTGEQSKTQTPAHLPTRKPFSPNLEPGVAGAETNIFFADYQPLTVIEPWLRLLSSLFTTHVRHINIGLSYEGRNIPGLRVGVHPTNAEDPNPPKRKTIVVVGSLHAREWISTTTVNYIAYSLITGYGKVTGIESLLRTFDFVFIPTLNPDGYVYTWETDRLWRKNRQRTGNRFCHGIDLDRGFGFEWTGSESPCSESYSGDAPFEAVEARAFADWAKNETENNNVDFVGFLDLHSYSQEILYPYSYSCSDTPPGLENLEEVAFGLGKAIRTSSVHGHAYEIMPACEGNVAYTSNKKHRLTPRLEPSGGSALDYFYHEMGVRYAYQLKLRDRGTYGFLLPKENIIPTGKEILNAVLYFGAFLGELYDRDAKEVKLTKPEMEEVSPEIEIMESYENEEDDDDWVVVEDLDLDPNDVNWELRRRRRSQSDRLNVSERKALEIKSDPKELKQAHVAATPYGIERMGIVQQPKGSSWNDVFRYIAQAVYARGW</sequence>
<evidence type="ECO:0000256" key="7">
    <source>
        <dbReference type="ARBA" id="ARBA00022833"/>
    </source>
</evidence>
<reference evidence="16 17" key="1">
    <citation type="journal article" date="2023" name="G3 (Bethesda)">
        <title>A chromosome-level genome assembly of Zasmidium syzygii isolated from banana leaves.</title>
        <authorList>
            <person name="van Westerhoven A.C."/>
            <person name="Mehrabi R."/>
            <person name="Talebi R."/>
            <person name="Steentjes M.B.F."/>
            <person name="Corcolon B."/>
            <person name="Chong P.A."/>
            <person name="Kema G.H.J."/>
            <person name="Seidl M.F."/>
        </authorList>
    </citation>
    <scope>NUCLEOTIDE SEQUENCE [LARGE SCALE GENOMIC DNA]</scope>
    <source>
        <strain evidence="16 17">P124</strain>
    </source>
</reference>
<evidence type="ECO:0000256" key="4">
    <source>
        <dbReference type="ARBA" id="ARBA00022525"/>
    </source>
</evidence>
<dbReference type="InterPro" id="IPR057246">
    <property type="entry name" value="CARBOXYPEPT_ZN_1"/>
</dbReference>
<dbReference type="Pfam" id="PF00246">
    <property type="entry name" value="Peptidase_M14"/>
    <property type="match status" value="1"/>
</dbReference>
<dbReference type="CDD" id="cd03860">
    <property type="entry name" value="M14_CP_A-B_like"/>
    <property type="match status" value="1"/>
</dbReference>
<dbReference type="Gene3D" id="3.40.630.10">
    <property type="entry name" value="Zn peptidases"/>
    <property type="match status" value="1"/>
</dbReference>
<evidence type="ECO:0000256" key="10">
    <source>
        <dbReference type="ARBA" id="ARBA00026187"/>
    </source>
</evidence>
<comment type="caution">
    <text evidence="12">Lacks conserved residue(s) required for the propagation of feature annotation.</text>
</comment>
<evidence type="ECO:0000256" key="3">
    <source>
        <dbReference type="ARBA" id="ARBA00005988"/>
    </source>
</evidence>
<keyword evidence="6 14" id="KW-0732">Signal</keyword>